<dbReference type="InterPro" id="IPR007295">
    <property type="entry name" value="DUF402"/>
</dbReference>
<evidence type="ECO:0000256" key="1">
    <source>
        <dbReference type="SAM" id="MobiDB-lite"/>
    </source>
</evidence>
<dbReference type="SUPFAM" id="SSF159234">
    <property type="entry name" value="FomD-like"/>
    <property type="match status" value="1"/>
</dbReference>
<accession>A0A5A7NUH9</accession>
<evidence type="ECO:0000313" key="3">
    <source>
        <dbReference type="EMBL" id="GER23517.1"/>
    </source>
</evidence>
<dbReference type="AlphaFoldDB" id="A0A5A7NUH9"/>
<feature type="compositionally biased region" description="Low complexity" evidence="1">
    <location>
        <begin position="198"/>
        <end position="209"/>
    </location>
</feature>
<dbReference type="InterPro" id="IPR035930">
    <property type="entry name" value="FomD-like_sf"/>
</dbReference>
<evidence type="ECO:0000259" key="2">
    <source>
        <dbReference type="Pfam" id="PF04167"/>
    </source>
</evidence>
<organism evidence="3 4">
    <name type="scientific">Zafaria cholistanensis</name>
    <dbReference type="NCBI Taxonomy" id="1682741"/>
    <lineage>
        <taxon>Bacteria</taxon>
        <taxon>Bacillati</taxon>
        <taxon>Actinomycetota</taxon>
        <taxon>Actinomycetes</taxon>
        <taxon>Micrococcales</taxon>
        <taxon>Micrococcaceae</taxon>
        <taxon>Zafaria</taxon>
    </lineage>
</organism>
<keyword evidence="4" id="KW-1185">Reference proteome</keyword>
<feature type="region of interest" description="Disordered" evidence="1">
    <location>
        <begin position="176"/>
        <end position="231"/>
    </location>
</feature>
<dbReference type="EMBL" id="BKDJ01000009">
    <property type="protein sequence ID" value="GER23517.1"/>
    <property type="molecule type" value="Genomic_DNA"/>
</dbReference>
<proteinExistence type="predicted"/>
<dbReference type="RefSeq" id="WP_225873779.1">
    <property type="nucleotide sequence ID" value="NZ_BKDJ01000009.1"/>
</dbReference>
<dbReference type="Gene3D" id="2.40.380.10">
    <property type="entry name" value="FomD-like"/>
    <property type="match status" value="1"/>
</dbReference>
<evidence type="ECO:0000313" key="4">
    <source>
        <dbReference type="Proteomes" id="UP000325307"/>
    </source>
</evidence>
<sequence length="231" mass="24392">MSAPRGLPRAPAGARPGDLVVARAWKYDGAAHWVVPGWYLGADRHGDWVFQPRGSLVSRPGHAFLAASDALCLFPRAGDWVATFYDAAHPQGLRVYVDISTGLGWQALRPAGWEASSIDMDLDVVRYAGGGACVEDEDEFAAHAPAKGYPEALVAAMREACAAVHARVAAGEAPFDGIDQLDHPEAPAPPAPPHGPHPARGTAAAWFDAARARTNHPTIPPTAPPTPRETP</sequence>
<feature type="compositionally biased region" description="Pro residues" evidence="1">
    <location>
        <begin position="186"/>
        <end position="196"/>
    </location>
</feature>
<reference evidence="3 4" key="1">
    <citation type="submission" date="2019-09" db="EMBL/GenBank/DDBJ databases">
        <title>Arthrobacter zafarii sp. nov., a moderately thermotolerant and halotolerant actinobacterium isolated from Cholistan desert soil of Pakistan.</title>
        <authorList>
            <person name="Amin A."/>
            <person name="Ahmed I."/>
            <person name="Khalid N."/>
            <person name="Schumann P."/>
            <person name="Busse H.J."/>
            <person name="Khan I.U."/>
            <person name="Li S."/>
            <person name="Li W.J."/>
        </authorList>
    </citation>
    <scope>NUCLEOTIDE SEQUENCE [LARGE SCALE GENOMIC DNA]</scope>
    <source>
        <strain evidence="3 4">NCCP-1664</strain>
    </source>
</reference>
<protein>
    <recommendedName>
        <fullName evidence="2">DUF402 domain-containing protein</fullName>
    </recommendedName>
</protein>
<name>A0A5A7NUH9_9MICC</name>
<dbReference type="Proteomes" id="UP000325307">
    <property type="component" value="Unassembled WGS sequence"/>
</dbReference>
<gene>
    <name evidence="3" type="ORF">NCCP1664_20120</name>
</gene>
<dbReference type="Pfam" id="PF04167">
    <property type="entry name" value="DUF402"/>
    <property type="match status" value="1"/>
</dbReference>
<comment type="caution">
    <text evidence="3">The sequence shown here is derived from an EMBL/GenBank/DDBJ whole genome shotgun (WGS) entry which is preliminary data.</text>
</comment>
<feature type="compositionally biased region" description="Pro residues" evidence="1">
    <location>
        <begin position="218"/>
        <end position="231"/>
    </location>
</feature>
<feature type="domain" description="DUF402" evidence="2">
    <location>
        <begin position="60"/>
        <end position="172"/>
    </location>
</feature>